<evidence type="ECO:0000313" key="2">
    <source>
        <dbReference type="EMBL" id="CAI0421920.1"/>
    </source>
</evidence>
<comment type="caution">
    <text evidence="2">The sequence shown here is derived from an EMBL/GenBank/DDBJ whole genome shotgun (WGS) entry which is preliminary data.</text>
</comment>
<gene>
    <name evidence="2" type="ORF">LITE_LOCUS18967</name>
</gene>
<dbReference type="Proteomes" id="UP001154282">
    <property type="component" value="Unassembled WGS sequence"/>
</dbReference>
<proteinExistence type="predicted"/>
<accession>A0AAV0KKG3</accession>
<feature type="region of interest" description="Disordered" evidence="1">
    <location>
        <begin position="62"/>
        <end position="83"/>
    </location>
</feature>
<evidence type="ECO:0000256" key="1">
    <source>
        <dbReference type="SAM" id="MobiDB-lite"/>
    </source>
</evidence>
<protein>
    <submittedName>
        <fullName evidence="2">Uncharacterized protein</fullName>
    </submittedName>
</protein>
<dbReference type="AlphaFoldDB" id="A0AAV0KKG3"/>
<sequence>MEGLCYIGILFEGLLVFPMMTRKLAAIALLLVLHLLAADIPSSSALRPYGYKETLLQIQNWRDANGGKKSENGGDTEIPGRSDSVAFRSLRTSLPTRAPPPPVVNRTKAFIIVSPPPPKV</sequence>
<evidence type="ECO:0000313" key="3">
    <source>
        <dbReference type="Proteomes" id="UP001154282"/>
    </source>
</evidence>
<dbReference type="EMBL" id="CAMGYJ010000005">
    <property type="protein sequence ID" value="CAI0421920.1"/>
    <property type="molecule type" value="Genomic_DNA"/>
</dbReference>
<keyword evidence="3" id="KW-1185">Reference proteome</keyword>
<organism evidence="2 3">
    <name type="scientific">Linum tenue</name>
    <dbReference type="NCBI Taxonomy" id="586396"/>
    <lineage>
        <taxon>Eukaryota</taxon>
        <taxon>Viridiplantae</taxon>
        <taxon>Streptophyta</taxon>
        <taxon>Embryophyta</taxon>
        <taxon>Tracheophyta</taxon>
        <taxon>Spermatophyta</taxon>
        <taxon>Magnoliopsida</taxon>
        <taxon>eudicotyledons</taxon>
        <taxon>Gunneridae</taxon>
        <taxon>Pentapetalae</taxon>
        <taxon>rosids</taxon>
        <taxon>fabids</taxon>
        <taxon>Malpighiales</taxon>
        <taxon>Linaceae</taxon>
        <taxon>Linum</taxon>
    </lineage>
</organism>
<name>A0AAV0KKG3_9ROSI</name>
<reference evidence="2" key="1">
    <citation type="submission" date="2022-08" db="EMBL/GenBank/DDBJ databases">
        <authorList>
            <person name="Gutierrez-Valencia J."/>
        </authorList>
    </citation>
    <scope>NUCLEOTIDE SEQUENCE</scope>
</reference>